<organism evidence="3 4">
    <name type="scientific">Methylocystis heyeri</name>
    <dbReference type="NCBI Taxonomy" id="391905"/>
    <lineage>
        <taxon>Bacteria</taxon>
        <taxon>Pseudomonadati</taxon>
        <taxon>Pseudomonadota</taxon>
        <taxon>Alphaproteobacteria</taxon>
        <taxon>Hyphomicrobiales</taxon>
        <taxon>Methylocystaceae</taxon>
        <taxon>Methylocystis</taxon>
    </lineage>
</organism>
<dbReference type="InterPro" id="IPR013766">
    <property type="entry name" value="Thioredoxin_domain"/>
</dbReference>
<dbReference type="AlphaFoldDB" id="A0A6B8KE62"/>
<gene>
    <name evidence="3" type="ORF">H2LOC_003620</name>
</gene>
<evidence type="ECO:0000313" key="4">
    <source>
        <dbReference type="Proteomes" id="UP000309061"/>
    </source>
</evidence>
<protein>
    <submittedName>
        <fullName evidence="3">Thioredoxin</fullName>
    </submittedName>
</protein>
<dbReference type="RefSeq" id="WP_136495140.1">
    <property type="nucleotide sequence ID" value="NZ_CP046052.1"/>
</dbReference>
<dbReference type="EMBL" id="CP046052">
    <property type="protein sequence ID" value="QGM44848.1"/>
    <property type="molecule type" value="Genomic_DNA"/>
</dbReference>
<evidence type="ECO:0000313" key="3">
    <source>
        <dbReference type="EMBL" id="QGM44848.1"/>
    </source>
</evidence>
<keyword evidence="4" id="KW-1185">Reference proteome</keyword>
<keyword evidence="1" id="KW-0732">Signal</keyword>
<proteinExistence type="predicted"/>
<feature type="domain" description="Thioredoxin" evidence="2">
    <location>
        <begin position="14"/>
        <end position="128"/>
    </location>
</feature>
<dbReference type="Gene3D" id="3.40.30.10">
    <property type="entry name" value="Glutaredoxin"/>
    <property type="match status" value="1"/>
</dbReference>
<feature type="chain" id="PRO_5025475066" evidence="1">
    <location>
        <begin position="23"/>
        <end position="128"/>
    </location>
</feature>
<reference evidence="3 4" key="1">
    <citation type="submission" date="2019-11" db="EMBL/GenBank/DDBJ databases">
        <title>The genome sequence of Methylocystis heyeri.</title>
        <authorList>
            <person name="Oshkin I.Y."/>
            <person name="Miroshnikov K."/>
            <person name="Dedysh S.N."/>
        </authorList>
    </citation>
    <scope>NUCLEOTIDE SEQUENCE [LARGE SCALE GENOMIC DNA]</scope>
    <source>
        <strain evidence="3 4">H2</strain>
    </source>
</reference>
<dbReference type="KEGG" id="mhey:H2LOC_003620"/>
<evidence type="ECO:0000259" key="2">
    <source>
        <dbReference type="PROSITE" id="PS51352"/>
    </source>
</evidence>
<dbReference type="SUPFAM" id="SSF52833">
    <property type="entry name" value="Thioredoxin-like"/>
    <property type="match status" value="1"/>
</dbReference>
<feature type="signal peptide" evidence="1">
    <location>
        <begin position="1"/>
        <end position="22"/>
    </location>
</feature>
<accession>A0A6B8KE62</accession>
<name>A0A6B8KE62_9HYPH</name>
<dbReference type="Pfam" id="PF00085">
    <property type="entry name" value="Thioredoxin"/>
    <property type="match status" value="1"/>
</dbReference>
<evidence type="ECO:0000256" key="1">
    <source>
        <dbReference type="SAM" id="SignalP"/>
    </source>
</evidence>
<dbReference type="OrthoDB" id="7950124at2"/>
<dbReference type="Proteomes" id="UP000309061">
    <property type="component" value="Chromosome"/>
</dbReference>
<dbReference type="CDD" id="cd02947">
    <property type="entry name" value="TRX_family"/>
    <property type="match status" value="1"/>
</dbReference>
<sequence length="128" mass="13759">MLDRRILLFAAAFSFVGFGALAADKTAFTAKSFAAAQAAGDSILVHVNAPWCPTCRAQQPILQKLEKDPKFSKLKVFEVDFDSQKDAVRSFKATTQSTLIVFKGATETGRSVGDTDAKSVEALAEKAL</sequence>
<dbReference type="InterPro" id="IPR036249">
    <property type="entry name" value="Thioredoxin-like_sf"/>
</dbReference>
<dbReference type="PROSITE" id="PS51352">
    <property type="entry name" value="THIOREDOXIN_2"/>
    <property type="match status" value="1"/>
</dbReference>